<keyword evidence="1" id="KW-0472">Membrane</keyword>
<dbReference type="Proteomes" id="UP000502608">
    <property type="component" value="Chromosome"/>
</dbReference>
<dbReference type="GO" id="GO:0017004">
    <property type="term" value="P:cytochrome complex assembly"/>
    <property type="evidence" value="ECO:0007669"/>
    <property type="project" value="InterPro"/>
</dbReference>
<evidence type="ECO:0000259" key="2">
    <source>
        <dbReference type="Pfam" id="PF01578"/>
    </source>
</evidence>
<dbReference type="KEGG" id="saes:HBH39_12665"/>
<dbReference type="RefSeq" id="WP_167678817.1">
    <property type="nucleotide sequence ID" value="NZ_CP050313.1"/>
</dbReference>
<feature type="transmembrane region" description="Helical" evidence="1">
    <location>
        <begin position="36"/>
        <end position="55"/>
    </location>
</feature>
<organism evidence="3 4">
    <name type="scientific">Shewanella aestuarii</name>
    <dbReference type="NCBI Taxonomy" id="1028752"/>
    <lineage>
        <taxon>Bacteria</taxon>
        <taxon>Pseudomonadati</taxon>
        <taxon>Pseudomonadota</taxon>
        <taxon>Gammaproteobacteria</taxon>
        <taxon>Alteromonadales</taxon>
        <taxon>Shewanellaceae</taxon>
        <taxon>Shewanella</taxon>
    </lineage>
</organism>
<keyword evidence="1" id="KW-1133">Transmembrane helix</keyword>
<dbReference type="AlphaFoldDB" id="A0A6G9QN30"/>
<feature type="transmembrane region" description="Helical" evidence="1">
    <location>
        <begin position="128"/>
        <end position="149"/>
    </location>
</feature>
<dbReference type="PANTHER" id="PTHR38034:SF1">
    <property type="entry name" value="INNER MEMBRANE PROTEIN YPJD"/>
    <property type="match status" value="1"/>
</dbReference>
<feature type="transmembrane region" description="Helical" evidence="1">
    <location>
        <begin position="208"/>
        <end position="228"/>
    </location>
</feature>
<keyword evidence="4" id="KW-1185">Reference proteome</keyword>
<protein>
    <submittedName>
        <fullName evidence="3">Cytochrome c biogenesis protein CcsA</fullName>
    </submittedName>
</protein>
<evidence type="ECO:0000313" key="4">
    <source>
        <dbReference type="Proteomes" id="UP000502608"/>
    </source>
</evidence>
<evidence type="ECO:0000256" key="1">
    <source>
        <dbReference type="SAM" id="Phobius"/>
    </source>
</evidence>
<reference evidence="3 4" key="1">
    <citation type="submission" date="2020-03" db="EMBL/GenBank/DDBJ databases">
        <title>Complete genome sequence of Shewanella sp.</title>
        <authorList>
            <person name="Kim Y.-S."/>
            <person name="Kim S.-J."/>
            <person name="Jung H.-K."/>
            <person name="Kim K.-H."/>
        </authorList>
    </citation>
    <scope>NUCLEOTIDE SEQUENCE [LARGE SCALE GENOMIC DNA]</scope>
    <source>
        <strain evidence="3 4">PN3F2</strain>
    </source>
</reference>
<dbReference type="InterPro" id="IPR052372">
    <property type="entry name" value="YpjD/HemX"/>
</dbReference>
<sequence length="262" mass="29247">MVIFSASAMLFYCIALVLVTSRLFHADGPNRKMVMLFSGLGVVMHAFLLSASIFTAEGQNFSLTNVISLVNWIIAFSFTVTLPRLKVVVILPVIYAFSIISVALLWLLPPQYITHFELHPEILAHVVLSLMAYSALMIAALYAIQLWLIQKKLKDKKMIMSPAMPPLMTVERQLYHLILIGFFLLSLSLITGFVFLEDMFADGKGHKAILSIAAWVVYGAMLWQHFTIGCRIRTAVIYSLSGATLLSLGYFGARIVKELILT</sequence>
<dbReference type="GO" id="GO:0020037">
    <property type="term" value="F:heme binding"/>
    <property type="evidence" value="ECO:0007669"/>
    <property type="project" value="InterPro"/>
</dbReference>
<dbReference type="PANTHER" id="PTHR38034">
    <property type="entry name" value="INNER MEMBRANE PROTEIN YPJD"/>
    <property type="match status" value="1"/>
</dbReference>
<feature type="transmembrane region" description="Helical" evidence="1">
    <location>
        <begin position="87"/>
        <end position="108"/>
    </location>
</feature>
<dbReference type="Pfam" id="PF01578">
    <property type="entry name" value="Cytochrom_C_asm"/>
    <property type="match status" value="1"/>
</dbReference>
<feature type="domain" description="Cytochrome c assembly protein" evidence="2">
    <location>
        <begin position="40"/>
        <end position="260"/>
    </location>
</feature>
<accession>A0A6G9QN30</accession>
<dbReference type="EMBL" id="CP050313">
    <property type="protein sequence ID" value="QIR15231.1"/>
    <property type="molecule type" value="Genomic_DNA"/>
</dbReference>
<gene>
    <name evidence="3" type="primary">ccsA</name>
    <name evidence="3" type="ORF">HBH39_12665</name>
</gene>
<keyword evidence="1" id="KW-0812">Transmembrane</keyword>
<feature type="transmembrane region" description="Helical" evidence="1">
    <location>
        <begin position="6"/>
        <end position="24"/>
    </location>
</feature>
<feature type="transmembrane region" description="Helical" evidence="1">
    <location>
        <begin position="174"/>
        <end position="196"/>
    </location>
</feature>
<name>A0A6G9QN30_9GAMM</name>
<dbReference type="GO" id="GO:0005886">
    <property type="term" value="C:plasma membrane"/>
    <property type="evidence" value="ECO:0007669"/>
    <property type="project" value="TreeGrafter"/>
</dbReference>
<dbReference type="InterPro" id="IPR002541">
    <property type="entry name" value="Cyt_c_assembly"/>
</dbReference>
<evidence type="ECO:0000313" key="3">
    <source>
        <dbReference type="EMBL" id="QIR15231.1"/>
    </source>
</evidence>
<proteinExistence type="predicted"/>
<feature type="transmembrane region" description="Helical" evidence="1">
    <location>
        <begin position="61"/>
        <end position="80"/>
    </location>
</feature>
<feature type="transmembrane region" description="Helical" evidence="1">
    <location>
        <begin position="235"/>
        <end position="253"/>
    </location>
</feature>